<evidence type="ECO:0000313" key="2">
    <source>
        <dbReference type="EMBL" id="AZB26713.1"/>
    </source>
</evidence>
<reference evidence="3" key="1">
    <citation type="submission" date="2018-11" db="EMBL/GenBank/DDBJ databases">
        <title>Proposal to divide the Flavobacteriaceae and reorganize its genera based on Amino Acid Identity values calculated from whole genome sequences.</title>
        <authorList>
            <person name="Nicholson A.C."/>
            <person name="Gulvik C.A."/>
            <person name="Whitney A.M."/>
            <person name="Humrighouse B.W."/>
            <person name="Bell M."/>
            <person name="Holmes B."/>
            <person name="Steigerwalt A.G."/>
            <person name="Villarma A."/>
            <person name="Sheth M."/>
            <person name="Batra D."/>
            <person name="Pryor J."/>
            <person name="Bernardet J.-F."/>
            <person name="Hugo C."/>
            <person name="Kampfer P."/>
            <person name="Newman J."/>
            <person name="McQuiston J.R."/>
        </authorList>
    </citation>
    <scope>NUCLEOTIDE SEQUENCE [LARGE SCALE GENOMIC DNA]</scope>
    <source>
        <strain evidence="3">G0229</strain>
    </source>
</reference>
<keyword evidence="3" id="KW-1185">Reference proteome</keyword>
<feature type="transmembrane region" description="Helical" evidence="1">
    <location>
        <begin position="12"/>
        <end position="32"/>
    </location>
</feature>
<keyword evidence="1" id="KW-1133">Transmembrane helix</keyword>
<dbReference type="GeneID" id="99067101"/>
<evidence type="ECO:0000313" key="3">
    <source>
        <dbReference type="Proteomes" id="UP000271193"/>
    </source>
</evidence>
<evidence type="ECO:0000256" key="1">
    <source>
        <dbReference type="SAM" id="Phobius"/>
    </source>
</evidence>
<proteinExistence type="predicted"/>
<organism evidence="2 3">
    <name type="scientific">Chryseobacterium bernardetii</name>
    <dbReference type="NCBI Taxonomy" id="1241978"/>
    <lineage>
        <taxon>Bacteria</taxon>
        <taxon>Pseudomonadati</taxon>
        <taxon>Bacteroidota</taxon>
        <taxon>Flavobacteriia</taxon>
        <taxon>Flavobacteriales</taxon>
        <taxon>Weeksellaceae</taxon>
        <taxon>Chryseobacterium group</taxon>
        <taxon>Chryseobacterium</taxon>
    </lineage>
</organism>
<sequence length="167" mass="19353">MENITVNYLHRAEIWLCLATVIYFFINGAQVFETLVLVPKWTASPPQSLKILSDDNGMSLKTFWIVFHSIHEVVFIMAVIFCWKIDPVRNWLIVLFAVHLLVRIWTLSYFAPNIIDFQGMSDQPSLTDTITARISRWQLLNYIRVAVFIAVSIGFIPVCVKLFSMRI</sequence>
<gene>
    <name evidence="2" type="ORF">EG339_20040</name>
</gene>
<dbReference type="EMBL" id="CP033932">
    <property type="protein sequence ID" value="AZB26713.1"/>
    <property type="molecule type" value="Genomic_DNA"/>
</dbReference>
<feature type="transmembrane region" description="Helical" evidence="1">
    <location>
        <begin position="90"/>
        <end position="111"/>
    </location>
</feature>
<dbReference type="Proteomes" id="UP000271193">
    <property type="component" value="Chromosome"/>
</dbReference>
<feature type="transmembrane region" description="Helical" evidence="1">
    <location>
        <begin position="62"/>
        <end position="83"/>
    </location>
</feature>
<protein>
    <submittedName>
        <fullName evidence="2">Transposase</fullName>
    </submittedName>
</protein>
<name>A0A3G6TFQ3_9FLAO</name>
<dbReference type="AlphaFoldDB" id="A0A3G6TFQ3"/>
<dbReference type="RefSeq" id="WP_123871627.1">
    <property type="nucleotide sequence ID" value="NZ_CP033932.1"/>
</dbReference>
<keyword evidence="1" id="KW-0472">Membrane</keyword>
<accession>A0A3G6TFQ3</accession>
<dbReference type="KEGG" id="cben:EG339_20040"/>
<feature type="transmembrane region" description="Helical" evidence="1">
    <location>
        <begin position="142"/>
        <end position="163"/>
    </location>
</feature>
<keyword evidence="1" id="KW-0812">Transmembrane</keyword>